<feature type="domain" description="Sialidase N-terminal" evidence="5">
    <location>
        <begin position="29"/>
        <end position="171"/>
    </location>
</feature>
<evidence type="ECO:0000313" key="7">
    <source>
        <dbReference type="Proteomes" id="UP000644010"/>
    </source>
</evidence>
<dbReference type="CDD" id="cd15482">
    <property type="entry name" value="Sialidase_non-viral"/>
    <property type="match status" value="1"/>
</dbReference>
<dbReference type="InterPro" id="IPR011040">
    <property type="entry name" value="Sialidase"/>
</dbReference>
<feature type="domain" description="Sialidase" evidence="4">
    <location>
        <begin position="205"/>
        <end position="478"/>
    </location>
</feature>
<dbReference type="RefSeq" id="WP_186958076.1">
    <property type="nucleotide sequence ID" value="NZ_JACOOI010000001.1"/>
</dbReference>
<comment type="caution">
    <text evidence="6">The sequence shown here is derived from an EMBL/GenBank/DDBJ whole genome shotgun (WGS) entry which is preliminary data.</text>
</comment>
<sequence length="555" mass="61623">MKRVLLGVLALLFVVIGEGYATDITVRFYDAELPLLVNKPENIVCEIVIDSKSGGEIVNEIILTQDGILPGEGTGSRIFYSGTSSVLSSHTPSQAIHEGVRNVGGSQSFYCHPSYSIKKSEIAAINSKMVFPMQAQLVKGKNYFWVSFELRVSVSLDTRFTLGLKGVIIDGREFPIQKVKEKEVVHRTGYGLRQSGDNGVYSYRIPGLVTTNQGVLLAVYDVRHQTNIDLQEDIDIGMSRSLDGGKSWEPMKIIMDMGEYNGLPQSQNGIGDPAILVDKQTNTVWVSAVWVHGLANDRAWRSVRPGVNPEDGTGQIMLVNSTDNGLTWSEPINITPMVKSEDMTMLLQGPGRGITMEDGTLVFPVQYKSVKNKQKGEISIIYSKDHGTTWCRANSVPTDEEVSEPQIAEITPGVLMINTRTSAPYRFVAITCDLGVNWKTHESSGKVLVEPGCMGSMLHIGKMLNILEKELLLFSNPDFETERPSMSSRRNLTIKVSLDEGLNWPDKYRINLDEEQGWGYSCLTQIDDRTIGILYEGSTAQMVFQRIRLEELIDK</sequence>
<dbReference type="PANTHER" id="PTHR10628">
    <property type="entry name" value="SIALIDASE"/>
    <property type="match status" value="1"/>
</dbReference>
<accession>A0ABR7DVX1</accession>
<evidence type="ECO:0000313" key="6">
    <source>
        <dbReference type="EMBL" id="MBC5641670.1"/>
    </source>
</evidence>
<gene>
    <name evidence="6" type="ORF">H8S77_02030</name>
</gene>
<dbReference type="Gene3D" id="2.60.40.1290">
    <property type="match status" value="1"/>
</dbReference>
<dbReference type="Gene3D" id="2.120.10.10">
    <property type="match status" value="1"/>
</dbReference>
<comment type="catalytic activity">
    <reaction evidence="1">
        <text>Hydrolysis of alpha-(2-&gt;3)-, alpha-(2-&gt;6)-, alpha-(2-&gt;8)- glycosidic linkages of terminal sialic acid residues in oligosaccharides, glycoproteins, glycolipids, colominic acid and synthetic substrates.</text>
        <dbReference type="EC" id="3.2.1.18"/>
    </reaction>
</comment>
<comment type="similarity">
    <text evidence="2">Belongs to the glycosyl hydrolase 33 family.</text>
</comment>
<name>A0ABR7DVX1_9BACT</name>
<dbReference type="InterPro" id="IPR036278">
    <property type="entry name" value="Sialidase_sf"/>
</dbReference>
<keyword evidence="7" id="KW-1185">Reference proteome</keyword>
<dbReference type="EC" id="3.2.1.18" evidence="3"/>
<dbReference type="Pfam" id="PF14873">
    <property type="entry name" value="BNR_assoc_N"/>
    <property type="match status" value="1"/>
</dbReference>
<evidence type="ECO:0000259" key="5">
    <source>
        <dbReference type="Pfam" id="PF14873"/>
    </source>
</evidence>
<evidence type="ECO:0000256" key="2">
    <source>
        <dbReference type="ARBA" id="ARBA00009348"/>
    </source>
</evidence>
<evidence type="ECO:0000259" key="4">
    <source>
        <dbReference type="Pfam" id="PF13859"/>
    </source>
</evidence>
<protein>
    <recommendedName>
        <fullName evidence="3">exo-alpha-sialidase</fullName>
        <ecNumber evidence="3">3.2.1.18</ecNumber>
    </recommendedName>
</protein>
<dbReference type="SUPFAM" id="SSF50939">
    <property type="entry name" value="Sialidases"/>
    <property type="match status" value="1"/>
</dbReference>
<dbReference type="InterPro" id="IPR026856">
    <property type="entry name" value="Sialidase_fam"/>
</dbReference>
<evidence type="ECO:0000256" key="1">
    <source>
        <dbReference type="ARBA" id="ARBA00000427"/>
    </source>
</evidence>
<proteinExistence type="inferred from homology"/>
<dbReference type="EMBL" id="JACOOI010000001">
    <property type="protein sequence ID" value="MBC5641670.1"/>
    <property type="molecule type" value="Genomic_DNA"/>
</dbReference>
<dbReference type="Proteomes" id="UP000644010">
    <property type="component" value="Unassembled WGS sequence"/>
</dbReference>
<dbReference type="Pfam" id="PF13859">
    <property type="entry name" value="BNR_3"/>
    <property type="match status" value="1"/>
</dbReference>
<reference evidence="6 7" key="1">
    <citation type="submission" date="2020-08" db="EMBL/GenBank/DDBJ databases">
        <title>Genome public.</title>
        <authorList>
            <person name="Liu C."/>
            <person name="Sun Q."/>
        </authorList>
    </citation>
    <scope>NUCLEOTIDE SEQUENCE [LARGE SCALE GENOMIC DNA]</scope>
    <source>
        <strain evidence="6 7">BX2</strain>
    </source>
</reference>
<evidence type="ECO:0000256" key="3">
    <source>
        <dbReference type="ARBA" id="ARBA00012733"/>
    </source>
</evidence>
<dbReference type="InterPro" id="IPR029456">
    <property type="entry name" value="Sialidase_N"/>
</dbReference>
<organism evidence="6 7">
    <name type="scientific">Parabacteroides segnis</name>
    <dbReference type="NCBI Taxonomy" id="2763058"/>
    <lineage>
        <taxon>Bacteria</taxon>
        <taxon>Pseudomonadati</taxon>
        <taxon>Bacteroidota</taxon>
        <taxon>Bacteroidia</taxon>
        <taxon>Bacteroidales</taxon>
        <taxon>Tannerellaceae</taxon>
        <taxon>Parabacteroides</taxon>
    </lineage>
</organism>
<dbReference type="PANTHER" id="PTHR10628:SF30">
    <property type="entry name" value="EXO-ALPHA-SIALIDASE"/>
    <property type="match status" value="1"/>
</dbReference>